<sequence length="307" mass="35458">MGFSLVVVLVSCYRLYHKKSKNFSFAVISDVQYSDKPCKQVLGMERRYSEALVKLYQVIRWVGEQRSLTCLVHLGDLIDGNETEQQTMKEYSQVCAAFSESKVPVFHVVGNHCLDVSRDTLKELFPSTGCFYYRWEPNDEWCFLFLDCLEISCKSALNEQHQQQVQHYLSTQQPRATRWNGALSSTQLDWLEHELQHCRQKVIVFGHIPLYQEASDAAHLVWNAEQVLDILHRYRVVAYFAGHYHRGGYAVDAHGLHHITFPAICDAPADQNAWAKIRCESNRIIVQGYGTVPSRTWTLSLCKTRHK</sequence>
<evidence type="ECO:0000259" key="1">
    <source>
        <dbReference type="Pfam" id="PF00149"/>
    </source>
</evidence>
<reference evidence="2" key="2">
    <citation type="submission" date="2022-01" db="EMBL/GenBank/DDBJ databases">
        <authorList>
            <person name="Hirooka S."/>
            <person name="Miyagishima S.Y."/>
        </authorList>
    </citation>
    <scope>NUCLEOTIDE SEQUENCE</scope>
    <source>
        <strain evidence="2">NBRC 102759</strain>
    </source>
</reference>
<dbReference type="GO" id="GO:0047734">
    <property type="term" value="F:CDP-glycerol diphosphatase activity"/>
    <property type="evidence" value="ECO:0007669"/>
    <property type="project" value="TreeGrafter"/>
</dbReference>
<proteinExistence type="predicted"/>
<dbReference type="GO" id="GO:0030145">
    <property type="term" value="F:manganese ion binding"/>
    <property type="evidence" value="ECO:0007669"/>
    <property type="project" value="TreeGrafter"/>
</dbReference>
<dbReference type="EMBL" id="BQMJ01000018">
    <property type="protein sequence ID" value="GJQ10782.1"/>
    <property type="molecule type" value="Genomic_DNA"/>
</dbReference>
<dbReference type="Proteomes" id="UP001061958">
    <property type="component" value="Unassembled WGS sequence"/>
</dbReference>
<dbReference type="PANTHER" id="PTHR16509">
    <property type="match status" value="1"/>
</dbReference>
<accession>A0A9C7PW84</accession>
<evidence type="ECO:0000313" key="2">
    <source>
        <dbReference type="EMBL" id="GJQ10782.1"/>
    </source>
</evidence>
<reference evidence="2" key="1">
    <citation type="journal article" date="2022" name="Proc. Natl. Acad. Sci. U.S.A.">
        <title>Life cycle and functional genomics of the unicellular red alga Galdieria for elucidating algal and plant evolution and industrial use.</title>
        <authorList>
            <person name="Hirooka S."/>
            <person name="Itabashi T."/>
            <person name="Ichinose T.M."/>
            <person name="Onuma R."/>
            <person name="Fujiwara T."/>
            <person name="Yamashita S."/>
            <person name="Jong L.W."/>
            <person name="Tomita R."/>
            <person name="Iwane A.H."/>
            <person name="Miyagishima S.Y."/>
        </authorList>
    </citation>
    <scope>NUCLEOTIDE SEQUENCE</scope>
    <source>
        <strain evidence="2">NBRC 102759</strain>
    </source>
</reference>
<comment type="caution">
    <text evidence="2">The sequence shown here is derived from an EMBL/GenBank/DDBJ whole genome shotgun (WGS) entry which is preliminary data.</text>
</comment>
<protein>
    <recommendedName>
        <fullName evidence="1">Calcineurin-like phosphoesterase domain-containing protein</fullName>
    </recommendedName>
</protein>
<dbReference type="PANTHER" id="PTHR16509:SF8">
    <property type="entry name" value="MANGANESE-DEPENDENT ADP-RIBOSE_CDP-ALCOHOL DIPHOSPHATASE"/>
    <property type="match status" value="1"/>
</dbReference>
<dbReference type="SUPFAM" id="SSF56300">
    <property type="entry name" value="Metallo-dependent phosphatases"/>
    <property type="match status" value="1"/>
</dbReference>
<dbReference type="OrthoDB" id="9675250at2759"/>
<dbReference type="Pfam" id="PF00149">
    <property type="entry name" value="Metallophos"/>
    <property type="match status" value="1"/>
</dbReference>
<dbReference type="AlphaFoldDB" id="A0A9C7PW84"/>
<dbReference type="Gene3D" id="3.60.21.10">
    <property type="match status" value="1"/>
</dbReference>
<name>A0A9C7PW84_9RHOD</name>
<evidence type="ECO:0000313" key="3">
    <source>
        <dbReference type="Proteomes" id="UP001061958"/>
    </source>
</evidence>
<keyword evidence="3" id="KW-1185">Reference proteome</keyword>
<dbReference type="GO" id="GO:0008663">
    <property type="term" value="F:2',3'-cyclic-nucleotide 2'-phosphodiesterase activity"/>
    <property type="evidence" value="ECO:0007669"/>
    <property type="project" value="TreeGrafter"/>
</dbReference>
<gene>
    <name evidence="2" type="ORF">GpartN1_g2573.t1</name>
</gene>
<organism evidence="2 3">
    <name type="scientific">Galdieria partita</name>
    <dbReference type="NCBI Taxonomy" id="83374"/>
    <lineage>
        <taxon>Eukaryota</taxon>
        <taxon>Rhodophyta</taxon>
        <taxon>Bangiophyceae</taxon>
        <taxon>Galdieriales</taxon>
        <taxon>Galdieriaceae</taxon>
        <taxon>Galdieria</taxon>
    </lineage>
</organism>
<dbReference type="InterPro" id="IPR029052">
    <property type="entry name" value="Metallo-depent_PP-like"/>
</dbReference>
<feature type="domain" description="Calcineurin-like phosphoesterase" evidence="1">
    <location>
        <begin position="24"/>
        <end position="246"/>
    </location>
</feature>
<dbReference type="InterPro" id="IPR004843">
    <property type="entry name" value="Calcineurin-like_PHP"/>
</dbReference>
<dbReference type="GO" id="GO:0047631">
    <property type="term" value="F:ADP-ribose diphosphatase activity"/>
    <property type="evidence" value="ECO:0007669"/>
    <property type="project" value="TreeGrafter"/>
</dbReference>